<evidence type="ECO:0000313" key="3">
    <source>
        <dbReference type="Proteomes" id="UP000219285"/>
    </source>
</evidence>
<reference evidence="3" key="1">
    <citation type="submission" date="2014-12" db="EMBL/GenBank/DDBJ databases">
        <title>Complete genome sequence of a multi-drug resistant Klebsiella pneumoniae.</title>
        <authorList>
            <person name="Hua X."/>
            <person name="Chen Q."/>
            <person name="Li X."/>
            <person name="Feng Y."/>
            <person name="Ruan Z."/>
            <person name="Yu Y."/>
        </authorList>
    </citation>
    <scope>NUCLEOTIDE SEQUENCE [LARGE SCALE GENOMIC DNA]</scope>
    <source>
        <strain evidence="3">5.12</strain>
    </source>
</reference>
<feature type="transmembrane region" description="Helical" evidence="1">
    <location>
        <begin position="74"/>
        <end position="102"/>
    </location>
</feature>
<keyword evidence="1" id="KW-0812">Transmembrane</keyword>
<dbReference type="RefSeq" id="WP_075609502.1">
    <property type="nucleotide sequence ID" value="NZ_CP052766.1"/>
</dbReference>
<dbReference type="AlphaFoldDB" id="A0A6M4MHX0"/>
<dbReference type="PANTHER" id="PTHR15887">
    <property type="entry name" value="TRANSMEMBRANE PROTEIN 69"/>
    <property type="match status" value="1"/>
</dbReference>
<keyword evidence="1" id="KW-0472">Membrane</keyword>
<reference evidence="2 3" key="2">
    <citation type="submission" date="2020-04" db="EMBL/GenBank/DDBJ databases">
        <title>Complete genome sequence of Alteromonas pelagimontana 5.12T.</title>
        <authorList>
            <person name="Sinha R.K."/>
            <person name="Krishnan K.P."/>
            <person name="Kurian J.P."/>
        </authorList>
    </citation>
    <scope>NUCLEOTIDE SEQUENCE [LARGE SCALE GENOMIC DNA]</scope>
    <source>
        <strain evidence="2 3">5.12</strain>
    </source>
</reference>
<dbReference type="InterPro" id="IPR021836">
    <property type="entry name" value="DUF3429"/>
</dbReference>
<feature type="transmembrane region" description="Helical" evidence="1">
    <location>
        <begin position="37"/>
        <end position="54"/>
    </location>
</feature>
<organism evidence="2 3">
    <name type="scientific">Alteromonas pelagimontana</name>
    <dbReference type="NCBI Taxonomy" id="1858656"/>
    <lineage>
        <taxon>Bacteria</taxon>
        <taxon>Pseudomonadati</taxon>
        <taxon>Pseudomonadota</taxon>
        <taxon>Gammaproteobacteria</taxon>
        <taxon>Alteromonadales</taxon>
        <taxon>Alteromonadaceae</taxon>
        <taxon>Alteromonas/Salinimonas group</taxon>
        <taxon>Alteromonas</taxon>
    </lineage>
</organism>
<evidence type="ECO:0000256" key="1">
    <source>
        <dbReference type="SAM" id="Phobius"/>
    </source>
</evidence>
<dbReference type="PANTHER" id="PTHR15887:SF1">
    <property type="entry name" value="TRANSMEMBRANE PROTEIN 69"/>
    <property type="match status" value="1"/>
</dbReference>
<keyword evidence="1" id="KW-1133">Transmembrane helix</keyword>
<gene>
    <name evidence="2" type="ORF">CA267_018035</name>
</gene>
<dbReference type="Proteomes" id="UP000219285">
    <property type="component" value="Chromosome"/>
</dbReference>
<sequence>MPYPALALGIAGLIPFIFLAVTAVVDLLPVYEAARYFTQYSAVLLSFFGGVHWLDAIQNRRTNHQLYVAMLPTIIGWLCLIFNGDVRVLGVLSVSYVLLLMYDKYTLAFDKELVVSYISLRVLLTTVVVICHAIMIFQLQ</sequence>
<proteinExistence type="predicted"/>
<feature type="transmembrane region" description="Helical" evidence="1">
    <location>
        <begin position="6"/>
        <end position="25"/>
    </location>
</feature>
<name>A0A6M4MHX0_9ALTE</name>
<dbReference type="OrthoDB" id="8591832at2"/>
<evidence type="ECO:0000313" key="2">
    <source>
        <dbReference type="EMBL" id="QJR82518.1"/>
    </source>
</evidence>
<protein>
    <submittedName>
        <fullName evidence="2">DUF3429 domain-containing protein</fullName>
    </submittedName>
</protein>
<dbReference type="Pfam" id="PF11911">
    <property type="entry name" value="DUF3429"/>
    <property type="match status" value="1"/>
</dbReference>
<dbReference type="KEGG" id="apel:CA267_018035"/>
<keyword evidence="3" id="KW-1185">Reference proteome</keyword>
<dbReference type="EMBL" id="CP052766">
    <property type="protein sequence ID" value="QJR82518.1"/>
    <property type="molecule type" value="Genomic_DNA"/>
</dbReference>
<accession>A0A6M4MHX0</accession>
<feature type="transmembrane region" description="Helical" evidence="1">
    <location>
        <begin position="114"/>
        <end position="137"/>
    </location>
</feature>